<name>A0ABQ4WXB6_9ASTR</name>
<proteinExistence type="predicted"/>
<dbReference type="EMBL" id="BQNB010009012">
    <property type="protein sequence ID" value="GJS57532.1"/>
    <property type="molecule type" value="Genomic_DNA"/>
</dbReference>
<comment type="caution">
    <text evidence="2">The sequence shown here is derived from an EMBL/GenBank/DDBJ whole genome shotgun (WGS) entry which is preliminary data.</text>
</comment>
<sequence>MRRNPYEGTKNLDVPIDKHQPTRPCTPKSLTAGKLWPPGQGLPLQRATAPIEKPRIQGKGSGVARAYAVESAGQNPDNKPPLARAPYRLAPSEMKELRSTTRASDKRLVINHSFITWESSSSISSIPRASKEHEDASKIILELLKKEDCMQIFQVFCIIGDSLKGYQKIAKPMDELTIKRSQFEWVYNKKSKRSSIEAKLCSAPILALPKEVTAYSIHKELNMRQIAGWLELLIWGSTIAIYVIPQEGKKCRCSDALTERTGTHR</sequence>
<organism evidence="2 3">
    <name type="scientific">Tanacetum coccineum</name>
    <dbReference type="NCBI Taxonomy" id="301880"/>
    <lineage>
        <taxon>Eukaryota</taxon>
        <taxon>Viridiplantae</taxon>
        <taxon>Streptophyta</taxon>
        <taxon>Embryophyta</taxon>
        <taxon>Tracheophyta</taxon>
        <taxon>Spermatophyta</taxon>
        <taxon>Magnoliopsida</taxon>
        <taxon>eudicotyledons</taxon>
        <taxon>Gunneridae</taxon>
        <taxon>Pentapetalae</taxon>
        <taxon>asterids</taxon>
        <taxon>campanulids</taxon>
        <taxon>Asterales</taxon>
        <taxon>Asteraceae</taxon>
        <taxon>Asteroideae</taxon>
        <taxon>Anthemideae</taxon>
        <taxon>Anthemidinae</taxon>
        <taxon>Tanacetum</taxon>
    </lineage>
</organism>
<feature type="region of interest" description="Disordered" evidence="1">
    <location>
        <begin position="1"/>
        <end position="45"/>
    </location>
</feature>
<protein>
    <submittedName>
        <fullName evidence="2">Uncharacterized protein</fullName>
    </submittedName>
</protein>
<dbReference type="Gene3D" id="3.30.70.270">
    <property type="match status" value="1"/>
</dbReference>
<accession>A0ABQ4WXB6</accession>
<evidence type="ECO:0000313" key="2">
    <source>
        <dbReference type="EMBL" id="GJS57532.1"/>
    </source>
</evidence>
<dbReference type="Proteomes" id="UP001151760">
    <property type="component" value="Unassembled WGS sequence"/>
</dbReference>
<dbReference type="InterPro" id="IPR043128">
    <property type="entry name" value="Rev_trsase/Diguanyl_cyclase"/>
</dbReference>
<reference evidence="2" key="1">
    <citation type="journal article" date="2022" name="Int. J. Mol. Sci.">
        <title>Draft Genome of Tanacetum Coccineum: Genomic Comparison of Closely Related Tanacetum-Family Plants.</title>
        <authorList>
            <person name="Yamashiro T."/>
            <person name="Shiraishi A."/>
            <person name="Nakayama K."/>
            <person name="Satake H."/>
        </authorList>
    </citation>
    <scope>NUCLEOTIDE SEQUENCE</scope>
</reference>
<reference evidence="2" key="2">
    <citation type="submission" date="2022-01" db="EMBL/GenBank/DDBJ databases">
        <authorList>
            <person name="Yamashiro T."/>
            <person name="Shiraishi A."/>
            <person name="Satake H."/>
            <person name="Nakayama K."/>
        </authorList>
    </citation>
    <scope>NUCLEOTIDE SEQUENCE</scope>
</reference>
<evidence type="ECO:0000256" key="1">
    <source>
        <dbReference type="SAM" id="MobiDB-lite"/>
    </source>
</evidence>
<evidence type="ECO:0000313" key="3">
    <source>
        <dbReference type="Proteomes" id="UP001151760"/>
    </source>
</evidence>
<gene>
    <name evidence="2" type="ORF">Tco_0652316</name>
</gene>
<keyword evidence="3" id="KW-1185">Reference proteome</keyword>